<reference evidence="3 4" key="1">
    <citation type="submission" date="2019-02" db="EMBL/GenBank/DDBJ databases">
        <title>Genomic Encyclopedia of Type Strains, Phase IV (KMG-IV): sequencing the most valuable type-strain genomes for metagenomic binning, comparative biology and taxonomic classification.</title>
        <authorList>
            <person name="Goeker M."/>
        </authorList>
    </citation>
    <scope>NUCLEOTIDE SEQUENCE [LARGE SCALE GENOMIC DNA]</scope>
    <source>
        <strain evidence="3 4">DSM 17196</strain>
    </source>
</reference>
<evidence type="ECO:0000256" key="2">
    <source>
        <dbReference type="SAM" id="Phobius"/>
    </source>
</evidence>
<organism evidence="3 4">
    <name type="scientific">Aquimarina brevivitae</name>
    <dbReference type="NCBI Taxonomy" id="323412"/>
    <lineage>
        <taxon>Bacteria</taxon>
        <taxon>Pseudomonadati</taxon>
        <taxon>Bacteroidota</taxon>
        <taxon>Flavobacteriia</taxon>
        <taxon>Flavobacteriales</taxon>
        <taxon>Flavobacteriaceae</taxon>
        <taxon>Aquimarina</taxon>
    </lineage>
</organism>
<dbReference type="EMBL" id="SGXE01000001">
    <property type="protein sequence ID" value="RZT00160.1"/>
    <property type="molecule type" value="Genomic_DNA"/>
</dbReference>
<dbReference type="RefSeq" id="WP_130285954.1">
    <property type="nucleotide sequence ID" value="NZ_SGXE01000001.1"/>
</dbReference>
<comment type="caution">
    <text evidence="3">The sequence shown here is derived from an EMBL/GenBank/DDBJ whole genome shotgun (WGS) entry which is preliminary data.</text>
</comment>
<accession>A0A4V2F7K7</accession>
<feature type="transmembrane region" description="Helical" evidence="2">
    <location>
        <begin position="154"/>
        <end position="174"/>
    </location>
</feature>
<evidence type="ECO:0000313" key="3">
    <source>
        <dbReference type="EMBL" id="RZT00160.1"/>
    </source>
</evidence>
<keyword evidence="1" id="KW-0175">Coiled coil</keyword>
<keyword evidence="2" id="KW-0812">Transmembrane</keyword>
<gene>
    <name evidence="3" type="ORF">EV197_1393</name>
</gene>
<feature type="transmembrane region" description="Helical" evidence="2">
    <location>
        <begin position="43"/>
        <end position="66"/>
    </location>
</feature>
<protein>
    <submittedName>
        <fullName evidence="3">Uncharacterized protein</fullName>
    </submittedName>
</protein>
<feature type="coiled-coil region" evidence="1">
    <location>
        <begin position="7"/>
        <end position="34"/>
    </location>
</feature>
<name>A0A4V2F7K7_9FLAO</name>
<proteinExistence type="predicted"/>
<keyword evidence="4" id="KW-1185">Reference proteome</keyword>
<keyword evidence="2" id="KW-1133">Transmembrane helix</keyword>
<dbReference type="Proteomes" id="UP000292262">
    <property type="component" value="Unassembled WGS sequence"/>
</dbReference>
<dbReference type="AlphaFoldDB" id="A0A4V2F7K7"/>
<evidence type="ECO:0000256" key="1">
    <source>
        <dbReference type="SAM" id="Coils"/>
    </source>
</evidence>
<evidence type="ECO:0000313" key="4">
    <source>
        <dbReference type="Proteomes" id="UP000292262"/>
    </source>
</evidence>
<sequence length="206" mass="24209">MELQDFKAMWNTKQQQLEQQLEIHQEQLLAITLQNNKSNFEKYLNFAIVGRYLALVYCLISLGLIASMPYEFRYSIPSGLGALAMLFSFFQHSPLKKSNYRAMNLIELQKNITTFRIHTLKHAKYDKGIVLLWFLTTIPIYLNVFYDIALFSSISHILIFILTVTLIIVVTKILPLDIYKKWDKELREATEKLQEINHYQVGDLKR</sequence>
<keyword evidence="2" id="KW-0472">Membrane</keyword>
<feature type="transmembrane region" description="Helical" evidence="2">
    <location>
        <begin position="72"/>
        <end position="90"/>
    </location>
</feature>
<feature type="transmembrane region" description="Helical" evidence="2">
    <location>
        <begin position="129"/>
        <end position="148"/>
    </location>
</feature>
<dbReference type="OrthoDB" id="798611at2"/>